<evidence type="ECO:0000256" key="4">
    <source>
        <dbReference type="ARBA" id="ARBA00012637"/>
    </source>
</evidence>
<evidence type="ECO:0000313" key="19">
    <source>
        <dbReference type="Proteomes" id="UP000649617"/>
    </source>
</evidence>
<evidence type="ECO:0000256" key="7">
    <source>
        <dbReference type="ARBA" id="ARBA00022692"/>
    </source>
</evidence>
<dbReference type="Pfam" id="PF02544">
    <property type="entry name" value="Steroid_dh"/>
    <property type="match status" value="1"/>
</dbReference>
<dbReference type="SUPFAM" id="SSF51905">
    <property type="entry name" value="FAD/NAD(P)-binding domain"/>
    <property type="match status" value="2"/>
</dbReference>
<evidence type="ECO:0000256" key="14">
    <source>
        <dbReference type="ARBA" id="ARBA00023136"/>
    </source>
</evidence>
<dbReference type="SUPFAM" id="SSF49447">
    <property type="entry name" value="Second domain of Mu2 adaptin subunit (ap50) of ap2 adaptor"/>
    <property type="match status" value="1"/>
</dbReference>
<evidence type="ECO:0000256" key="1">
    <source>
        <dbReference type="ARBA" id="ARBA00004141"/>
    </source>
</evidence>
<dbReference type="PANTHER" id="PTHR43706">
    <property type="entry name" value="NADH DEHYDROGENASE"/>
    <property type="match status" value="1"/>
</dbReference>
<evidence type="ECO:0000256" key="10">
    <source>
        <dbReference type="ARBA" id="ARBA00022946"/>
    </source>
</evidence>
<keyword evidence="13" id="KW-0520">NAD</keyword>
<reference evidence="18" key="1">
    <citation type="submission" date="2021-02" db="EMBL/GenBank/DDBJ databases">
        <authorList>
            <person name="Dougan E. K."/>
            <person name="Rhodes N."/>
            <person name="Thang M."/>
            <person name="Chan C."/>
        </authorList>
    </citation>
    <scope>NUCLEOTIDE SEQUENCE</scope>
</reference>
<dbReference type="InterPro" id="IPR054585">
    <property type="entry name" value="NDH2-like_C"/>
</dbReference>
<name>A0A812UD85_SYMPI</name>
<keyword evidence="14" id="KW-0472">Membrane</keyword>
<dbReference type="InterPro" id="IPR045024">
    <property type="entry name" value="NDH-2"/>
</dbReference>
<dbReference type="InterPro" id="IPR001104">
    <property type="entry name" value="3-oxo-5_a-steroid_4-DH_C"/>
</dbReference>
<protein>
    <recommendedName>
        <fullName evidence="4">NADH:ubiquinone reductase (non-electrogenic)</fullName>
        <ecNumber evidence="4">1.6.5.9</ecNumber>
    </recommendedName>
</protein>
<dbReference type="CDD" id="cd14838">
    <property type="entry name" value="AP4_Mu_N"/>
    <property type="match status" value="1"/>
</dbReference>
<dbReference type="InterPro" id="IPR028565">
    <property type="entry name" value="MHD"/>
</dbReference>
<dbReference type="GO" id="GO:0050136">
    <property type="term" value="F:NADH dehydrogenase (quinone) (non-electrogenic) activity"/>
    <property type="evidence" value="ECO:0007669"/>
    <property type="project" value="UniProtKB-EC"/>
</dbReference>
<dbReference type="GO" id="GO:0006886">
    <property type="term" value="P:intracellular protein transport"/>
    <property type="evidence" value="ECO:0007669"/>
    <property type="project" value="InterPro"/>
</dbReference>
<gene>
    <name evidence="18" type="primary">AP4M</name>
    <name evidence="18" type="ORF">SPIL2461_LOCUS15024</name>
</gene>
<dbReference type="Pfam" id="PF22366">
    <property type="entry name" value="NDH2_C"/>
    <property type="match status" value="1"/>
</dbReference>
<dbReference type="OrthoDB" id="10259133at2759"/>
<dbReference type="SUPFAM" id="SSF64356">
    <property type="entry name" value="SNARE-like"/>
    <property type="match status" value="1"/>
</dbReference>
<evidence type="ECO:0000256" key="16">
    <source>
        <dbReference type="ARBA" id="ARBA00049010"/>
    </source>
</evidence>
<dbReference type="PROSITE" id="PS50244">
    <property type="entry name" value="S5A_REDUCTASE"/>
    <property type="match status" value="1"/>
</dbReference>
<dbReference type="PANTHER" id="PTHR43706:SF47">
    <property type="entry name" value="EXTERNAL NADH-UBIQUINONE OXIDOREDUCTASE 1, MITOCHONDRIAL-RELATED"/>
    <property type="match status" value="1"/>
</dbReference>
<dbReference type="InterPro" id="IPR023753">
    <property type="entry name" value="FAD/NAD-binding_dom"/>
</dbReference>
<dbReference type="GO" id="GO:0016627">
    <property type="term" value="F:oxidoreductase activity, acting on the CH-CH group of donors"/>
    <property type="evidence" value="ECO:0007669"/>
    <property type="project" value="InterPro"/>
</dbReference>
<dbReference type="EMBL" id="CAJNIZ010035780">
    <property type="protein sequence ID" value="CAE7561765.1"/>
    <property type="molecule type" value="Genomic_DNA"/>
</dbReference>
<dbReference type="InterPro" id="IPR036188">
    <property type="entry name" value="FAD/NAD-bd_sf"/>
</dbReference>
<keyword evidence="9" id="KW-0653">Protein transport</keyword>
<dbReference type="FunFam" id="3.30.450.60:FF:000002">
    <property type="entry name" value="AP-2 complex subunit mu, putative"/>
    <property type="match status" value="1"/>
</dbReference>
<evidence type="ECO:0000256" key="11">
    <source>
        <dbReference type="ARBA" id="ARBA00022989"/>
    </source>
</evidence>
<evidence type="ECO:0000256" key="2">
    <source>
        <dbReference type="ARBA" id="ARBA00004308"/>
    </source>
</evidence>
<dbReference type="GO" id="GO:0012505">
    <property type="term" value="C:endomembrane system"/>
    <property type="evidence" value="ECO:0007669"/>
    <property type="project" value="UniProtKB-SubCell"/>
</dbReference>
<dbReference type="AlphaFoldDB" id="A0A812UD85"/>
<dbReference type="EC" id="1.6.5.9" evidence="4"/>
<accession>A0A812UD85</accession>
<dbReference type="Pfam" id="PF00928">
    <property type="entry name" value="Adap_comp_sub"/>
    <property type="match status" value="1"/>
</dbReference>
<dbReference type="PRINTS" id="PR00314">
    <property type="entry name" value="CLATHRINADPT"/>
</dbReference>
<evidence type="ECO:0000256" key="8">
    <source>
        <dbReference type="ARBA" id="ARBA00022827"/>
    </source>
</evidence>
<comment type="catalytic activity">
    <reaction evidence="15">
        <text>a quinone + NADH + H(+) = a quinol + NAD(+)</text>
        <dbReference type="Rhea" id="RHEA:46160"/>
        <dbReference type="ChEBI" id="CHEBI:15378"/>
        <dbReference type="ChEBI" id="CHEBI:24646"/>
        <dbReference type="ChEBI" id="CHEBI:57540"/>
        <dbReference type="ChEBI" id="CHEBI:57945"/>
        <dbReference type="ChEBI" id="CHEBI:132124"/>
        <dbReference type="EC" id="1.6.5.9"/>
    </reaction>
</comment>
<comment type="catalytic activity">
    <reaction evidence="16">
        <text>a ubiquinone + NADH + H(+) = a ubiquinol + NAD(+)</text>
        <dbReference type="Rhea" id="RHEA:23152"/>
        <dbReference type="Rhea" id="RHEA-COMP:9565"/>
        <dbReference type="Rhea" id="RHEA-COMP:9566"/>
        <dbReference type="ChEBI" id="CHEBI:15378"/>
        <dbReference type="ChEBI" id="CHEBI:16389"/>
        <dbReference type="ChEBI" id="CHEBI:17976"/>
        <dbReference type="ChEBI" id="CHEBI:57540"/>
        <dbReference type="ChEBI" id="CHEBI:57945"/>
    </reaction>
</comment>
<dbReference type="CDD" id="cd09253">
    <property type="entry name" value="AP-4_Mu4_Cterm"/>
    <property type="match status" value="1"/>
</dbReference>
<dbReference type="GO" id="GO:0006629">
    <property type="term" value="P:lipid metabolic process"/>
    <property type="evidence" value="ECO:0007669"/>
    <property type="project" value="InterPro"/>
</dbReference>
<dbReference type="Gene3D" id="3.30.450.60">
    <property type="match status" value="1"/>
</dbReference>
<sequence>MFRRVARRTVKLGAFGVTAVGGVKLGHMWINDDLDDVKYEVERVFYHFAKKEQERRKVVVLGSGWGALSFVRKLDPSQFDVTVVSPRPFFFYTPLLVGSTTGVVSPGAIIEPIRDNVPNCDFLRVHCKDVDLEAKKVHCESGLSLDYDHLVVAVGAQPNTFGIPGVDKFGRFLKEIEHGRQLRKEMLDIIEKAEVANASGDMDAVKRLLNFVVVGGGPTGVEFCGELSDFIKQDLKRRYPKIADHFQVTLVEALPGLLTMFHKSVGNYVQDHLASQGVDIKLNAMVKEVEEKKVHLKTKEGVIDMDYGILVWVAGVGMRPFTRSMCEKIGKENGQTDRRGLLVDECLRVKGTKPGEVFAIGDCAVSGKPPTAQVAYQQGKYLGRMFRLGKEHLIADPEAPGFKYCHQGTMAYIGDSQGAAEIDPNAFIKLGRSSVTDHMWWRSLYGDTDQLRVMGPAGFAIWRSTYFSKLFSSRNRWSVASDWLRTGDGQGHSISVRPHAGGLLKRAWMDSCAGRLIQLLASCDVGPFANDGKFAAVCKYKTDAICYGNGVFREGTYQYVKFVTQGKVSAYSGHVEEPKLGLLGESHMGPGQPAGPSPQPRCINWDADHRYKVPHGGMFHYVSGANFFGEIIEWIGYAAAMDCALPGLTFALCTAANIGPRAIAHHHWYLQKFKDQYPKEGAGAFHLLVEVRVHEAADFWKRRTAQDESLCLGGFYILSLRGDTIITRDFRGDVVKGTAEIFFRKVKFWHGDAPPIFNLDGVTYVFIKKNGLYFVATTCHNISPAAVVELLTKMAKVFKDFCGMLNEESIRKNFVLVYELLDEMVDFGYPQTTNTEHLKSCIHNEAVVIEAPKLGLNLPQWNPRTVPSNAVHRPVGPTHDAKNKKNEIFVDILERISVLMSSNGFVINSAIDGSIQMKSYLMGNPELKLALNEDIVVKNMDLGGSHGGYGSVILDDCNFHECVDLQDFSDLRTLSFYPPDGEFAVMNYRITGDFRVPFRIFPFAEQQAPYKIEITIKVRADIPESNYGGNVQISCMLPKTSASVSTELAVTTGQSAEYLASEHRLLWNIKKFQGGTEAAIKCRVTLSAPVSNIQNIKKEVGPVSLTYEIPMYNVSNLQVRYLRIAERHKSYNPCRWVRYVTQSSSYVCRF</sequence>
<evidence type="ECO:0000256" key="13">
    <source>
        <dbReference type="ARBA" id="ARBA00023027"/>
    </source>
</evidence>
<dbReference type="Gene3D" id="2.60.40.1170">
    <property type="entry name" value="Mu homology domain, subdomain B"/>
    <property type="match status" value="2"/>
</dbReference>
<evidence type="ECO:0000256" key="5">
    <source>
        <dbReference type="ARBA" id="ARBA00022448"/>
    </source>
</evidence>
<feature type="domain" description="MHD" evidence="17">
    <location>
        <begin position="885"/>
        <end position="1149"/>
    </location>
</feature>
<evidence type="ECO:0000313" key="18">
    <source>
        <dbReference type="EMBL" id="CAE7561765.1"/>
    </source>
</evidence>
<dbReference type="InterPro" id="IPR001392">
    <property type="entry name" value="Clathrin_mu"/>
</dbReference>
<dbReference type="Gene3D" id="3.50.50.100">
    <property type="match status" value="1"/>
</dbReference>
<keyword evidence="10" id="KW-0809">Transit peptide</keyword>
<comment type="similarity">
    <text evidence="3">Belongs to the NADH dehydrogenase family.</text>
</comment>
<dbReference type="InterPro" id="IPR011012">
    <property type="entry name" value="Longin-like_dom_sf"/>
</dbReference>
<keyword evidence="5" id="KW-0813">Transport</keyword>
<evidence type="ECO:0000259" key="17">
    <source>
        <dbReference type="PROSITE" id="PS51072"/>
    </source>
</evidence>
<dbReference type="PROSITE" id="PS51072">
    <property type="entry name" value="MHD"/>
    <property type="match status" value="1"/>
</dbReference>
<keyword evidence="8" id="KW-0274">FAD</keyword>
<evidence type="ECO:0000256" key="9">
    <source>
        <dbReference type="ARBA" id="ARBA00022927"/>
    </source>
</evidence>
<keyword evidence="6" id="KW-0285">Flavoprotein</keyword>
<proteinExistence type="inferred from homology"/>
<dbReference type="InterPro" id="IPR036168">
    <property type="entry name" value="AP2_Mu_C_sf"/>
</dbReference>
<keyword evidence="19" id="KW-1185">Reference proteome</keyword>
<keyword evidence="12" id="KW-0560">Oxidoreductase</keyword>
<keyword evidence="7" id="KW-0812">Transmembrane</keyword>
<dbReference type="Proteomes" id="UP000649617">
    <property type="component" value="Unassembled WGS sequence"/>
</dbReference>
<evidence type="ECO:0000256" key="12">
    <source>
        <dbReference type="ARBA" id="ARBA00023002"/>
    </source>
</evidence>
<dbReference type="GO" id="GO:0005739">
    <property type="term" value="C:mitochondrion"/>
    <property type="evidence" value="ECO:0007669"/>
    <property type="project" value="UniProtKB-ARBA"/>
</dbReference>
<dbReference type="GO" id="GO:0030131">
    <property type="term" value="C:clathrin adaptor complex"/>
    <property type="evidence" value="ECO:0007669"/>
    <property type="project" value="InterPro"/>
</dbReference>
<comment type="caution">
    <text evidence="18">The sequence shown here is derived from an EMBL/GenBank/DDBJ whole genome shotgun (WGS) entry which is preliminary data.</text>
</comment>
<comment type="subcellular location">
    <subcellularLocation>
        <location evidence="2">Endomembrane system</location>
    </subcellularLocation>
    <subcellularLocation>
        <location evidence="1">Membrane</location>
        <topology evidence="1">Multi-pass membrane protein</topology>
    </subcellularLocation>
</comment>
<evidence type="ECO:0000256" key="3">
    <source>
        <dbReference type="ARBA" id="ARBA00005272"/>
    </source>
</evidence>
<dbReference type="GO" id="GO:0016192">
    <property type="term" value="P:vesicle-mediated transport"/>
    <property type="evidence" value="ECO:0007669"/>
    <property type="project" value="InterPro"/>
</dbReference>
<evidence type="ECO:0000256" key="6">
    <source>
        <dbReference type="ARBA" id="ARBA00022630"/>
    </source>
</evidence>
<dbReference type="Pfam" id="PF07992">
    <property type="entry name" value="Pyr_redox_2"/>
    <property type="match status" value="1"/>
</dbReference>
<evidence type="ECO:0000256" key="15">
    <source>
        <dbReference type="ARBA" id="ARBA00047599"/>
    </source>
</evidence>
<keyword evidence="11" id="KW-1133">Transmembrane helix</keyword>
<organism evidence="18 19">
    <name type="scientific">Symbiodinium pilosum</name>
    <name type="common">Dinoflagellate</name>
    <dbReference type="NCBI Taxonomy" id="2952"/>
    <lineage>
        <taxon>Eukaryota</taxon>
        <taxon>Sar</taxon>
        <taxon>Alveolata</taxon>
        <taxon>Dinophyceae</taxon>
        <taxon>Suessiales</taxon>
        <taxon>Symbiodiniaceae</taxon>
        <taxon>Symbiodinium</taxon>
    </lineage>
</organism>